<feature type="transmembrane region" description="Helical" evidence="1">
    <location>
        <begin position="7"/>
        <end position="26"/>
    </location>
</feature>
<keyword evidence="1" id="KW-0812">Transmembrane</keyword>
<keyword evidence="3" id="KW-1185">Reference proteome</keyword>
<dbReference type="EMBL" id="JYDT01002648">
    <property type="protein sequence ID" value="KRY63129.1"/>
    <property type="molecule type" value="Genomic_DNA"/>
</dbReference>
<evidence type="ECO:0000313" key="2">
    <source>
        <dbReference type="EMBL" id="KRY63129.1"/>
    </source>
</evidence>
<sequence length="54" mass="6347">LPYSTSYIFLAIFHVLNFLAIFHVLLRTFLNFPPFSVFLAIFHVLNFLAIFQVL</sequence>
<dbReference type="AlphaFoldDB" id="A0A0V1DNI0"/>
<feature type="non-terminal residue" evidence="2">
    <location>
        <position position="54"/>
    </location>
</feature>
<feature type="non-terminal residue" evidence="2">
    <location>
        <position position="1"/>
    </location>
</feature>
<dbReference type="OrthoDB" id="10597525at2759"/>
<keyword evidence="1" id="KW-0472">Membrane</keyword>
<proteinExistence type="predicted"/>
<keyword evidence="1" id="KW-1133">Transmembrane helix</keyword>
<protein>
    <submittedName>
        <fullName evidence="2">Uncharacterized protein</fullName>
    </submittedName>
</protein>
<organism evidence="2 3">
    <name type="scientific">Trichinella pseudospiralis</name>
    <name type="common">Parasitic roundworm</name>
    <dbReference type="NCBI Taxonomy" id="6337"/>
    <lineage>
        <taxon>Eukaryota</taxon>
        <taxon>Metazoa</taxon>
        <taxon>Ecdysozoa</taxon>
        <taxon>Nematoda</taxon>
        <taxon>Enoplea</taxon>
        <taxon>Dorylaimia</taxon>
        <taxon>Trichinellida</taxon>
        <taxon>Trichinellidae</taxon>
        <taxon>Trichinella</taxon>
    </lineage>
</organism>
<evidence type="ECO:0000256" key="1">
    <source>
        <dbReference type="SAM" id="Phobius"/>
    </source>
</evidence>
<accession>A0A0V1DNI0</accession>
<feature type="transmembrane region" description="Helical" evidence="1">
    <location>
        <begin position="32"/>
        <end position="51"/>
    </location>
</feature>
<reference evidence="2 3" key="1">
    <citation type="submission" date="2015-01" db="EMBL/GenBank/DDBJ databases">
        <title>Evolution of Trichinella species and genotypes.</title>
        <authorList>
            <person name="Korhonen P.K."/>
            <person name="Edoardo P."/>
            <person name="Giuseppe L.R."/>
            <person name="Gasser R.B."/>
        </authorList>
    </citation>
    <scope>NUCLEOTIDE SEQUENCE [LARGE SCALE GENOMIC DNA]</scope>
    <source>
        <strain evidence="2">ISS470</strain>
    </source>
</reference>
<name>A0A0V1DNI0_TRIPS</name>
<evidence type="ECO:0000313" key="3">
    <source>
        <dbReference type="Proteomes" id="UP000054995"/>
    </source>
</evidence>
<comment type="caution">
    <text evidence="2">The sequence shown here is derived from an EMBL/GenBank/DDBJ whole genome shotgun (WGS) entry which is preliminary data.</text>
</comment>
<gene>
    <name evidence="2" type="ORF">T4D_16284</name>
</gene>
<dbReference type="Proteomes" id="UP000054995">
    <property type="component" value="Unassembled WGS sequence"/>
</dbReference>